<reference evidence="3" key="1">
    <citation type="submission" date="2021-01" db="EMBL/GenBank/DDBJ databases">
        <authorList>
            <consortium name="Genoscope - CEA"/>
            <person name="William W."/>
        </authorList>
    </citation>
    <scope>NUCLEOTIDE SEQUENCE</scope>
</reference>
<dbReference type="PANTHER" id="PTHR47584:SF14">
    <property type="entry name" value="L10-INTERACTING MYB DOMAIN-CONTAINING PROTEIN-LIKE"/>
    <property type="match status" value="1"/>
</dbReference>
<accession>A0A816XX29</accession>
<protein>
    <submittedName>
        <fullName evidence="3">(rape) hypothetical protein</fullName>
    </submittedName>
</protein>
<feature type="region of interest" description="Disordered" evidence="1">
    <location>
        <begin position="179"/>
        <end position="239"/>
    </location>
</feature>
<gene>
    <name evidence="3" type="ORF">DARMORV10_A01P26730.1</name>
</gene>
<dbReference type="PANTHER" id="PTHR47584">
    <property type="match status" value="1"/>
</dbReference>
<dbReference type="InterPro" id="IPR024752">
    <property type="entry name" value="Myb/SANT-like_dom"/>
</dbReference>
<evidence type="ECO:0000259" key="2">
    <source>
        <dbReference type="Pfam" id="PF12776"/>
    </source>
</evidence>
<evidence type="ECO:0000313" key="3">
    <source>
        <dbReference type="EMBL" id="CAF2152155.1"/>
    </source>
</evidence>
<feature type="domain" description="Myb/SANT-like" evidence="2">
    <location>
        <begin position="39"/>
        <end position="130"/>
    </location>
</feature>
<dbReference type="Proteomes" id="UP001295469">
    <property type="component" value="Chromosome A01"/>
</dbReference>
<dbReference type="EMBL" id="HG994355">
    <property type="protein sequence ID" value="CAF2152155.1"/>
    <property type="molecule type" value="Genomic_DNA"/>
</dbReference>
<sequence>MTSIPGSDVSIFHSNLLFDLSFVKCFSYCLESSNKNLIWSDEQTRFFLQLRLDESLKGNIRKQMVNEAGRQVIMDKFYEAFGIKIPWRKFGIKYNTCKKQYDSFKKLTRNRTGLGFTSTGSINMSEDWWNERCKEWPGARKFKDKPVANMDLMEKVYGTVYISGGEGWSAQQGEDVLDTKHTDHDDEDDAESRRDVPTQEAVGDESRRGVPTQETDVASESRNVGPSSSRSKVNKKRSRAVQAGQAVADVIRESVDVESRDKILSHKNHLIENHPEFSCSQLRAMEVLHSLSAVRMWSPLYKASINHLKEDAANRQTFLFYGDDENRVLYLEFATSESRDH</sequence>
<evidence type="ECO:0000256" key="1">
    <source>
        <dbReference type="SAM" id="MobiDB-lite"/>
    </source>
</evidence>
<dbReference type="InterPro" id="IPR045026">
    <property type="entry name" value="LIMYB"/>
</dbReference>
<feature type="compositionally biased region" description="Polar residues" evidence="1">
    <location>
        <begin position="212"/>
        <end position="226"/>
    </location>
</feature>
<dbReference type="Pfam" id="PF12776">
    <property type="entry name" value="Myb_DNA-bind_3"/>
    <property type="match status" value="1"/>
</dbReference>
<organism evidence="3">
    <name type="scientific">Brassica napus</name>
    <name type="common">Rape</name>
    <dbReference type="NCBI Taxonomy" id="3708"/>
    <lineage>
        <taxon>Eukaryota</taxon>
        <taxon>Viridiplantae</taxon>
        <taxon>Streptophyta</taxon>
        <taxon>Embryophyta</taxon>
        <taxon>Tracheophyta</taxon>
        <taxon>Spermatophyta</taxon>
        <taxon>Magnoliopsida</taxon>
        <taxon>eudicotyledons</taxon>
        <taxon>Gunneridae</taxon>
        <taxon>Pentapetalae</taxon>
        <taxon>rosids</taxon>
        <taxon>malvids</taxon>
        <taxon>Brassicales</taxon>
        <taxon>Brassicaceae</taxon>
        <taxon>Brassiceae</taxon>
        <taxon>Brassica</taxon>
    </lineage>
</organism>
<name>A0A816XX29_BRANA</name>
<dbReference type="AlphaFoldDB" id="A0A816XX29"/>
<proteinExistence type="predicted"/>